<organism evidence="4 5">
    <name type="scientific">Paenisporosarcina quisquiliarum</name>
    <dbReference type="NCBI Taxonomy" id="365346"/>
    <lineage>
        <taxon>Bacteria</taxon>
        <taxon>Bacillati</taxon>
        <taxon>Bacillota</taxon>
        <taxon>Bacilli</taxon>
        <taxon>Bacillales</taxon>
        <taxon>Caryophanaceae</taxon>
        <taxon>Paenisporosarcina</taxon>
    </lineage>
</organism>
<dbReference type="Pfam" id="PF08338">
    <property type="entry name" value="DUF1731"/>
    <property type="match status" value="1"/>
</dbReference>
<dbReference type="NCBIfam" id="TIGR01777">
    <property type="entry name" value="yfcH"/>
    <property type="match status" value="1"/>
</dbReference>
<dbReference type="PANTHER" id="PTHR11092">
    <property type="entry name" value="SUGAR NUCLEOTIDE EPIMERASE RELATED"/>
    <property type="match status" value="1"/>
</dbReference>
<sequence>MKKKIVLAGGTGFIGQYLEDKFTATGYEVKIISRQPQHIAWSNQAGIISALDGAEMLINLAGKSVNCRYNDKNKEEIISSRTKTTQILGNALLACGSPPPLWINSSTATIYRHAEDRPMTEENGEIGTGFSVDVAKAWEQSLFDYQLPRTRQVALRMSIVLGAEGGVMEPYFNLVRFGLGGVQGDGNQMFSWIHIEDVYRAILFLQERTDLKGAFNVSAPHPVSNREFMKQLRKTMNRKLGLPAQKWMLEIGAVFMKTETELILKSRWVLPERLEKDGFQFTFDTLEKALQQIILKKQAIS</sequence>
<evidence type="ECO:0000313" key="4">
    <source>
        <dbReference type="EMBL" id="MCZ8537803.1"/>
    </source>
</evidence>
<accession>A0A9X3LGY1</accession>
<dbReference type="Gene3D" id="3.40.50.720">
    <property type="entry name" value="NAD(P)-binding Rossmann-like Domain"/>
    <property type="match status" value="1"/>
</dbReference>
<dbReference type="Pfam" id="PF01370">
    <property type="entry name" value="Epimerase"/>
    <property type="match status" value="1"/>
</dbReference>
<dbReference type="CDD" id="cd05242">
    <property type="entry name" value="SDR_a8"/>
    <property type="match status" value="1"/>
</dbReference>
<keyword evidence="5" id="KW-1185">Reference proteome</keyword>
<dbReference type="InterPro" id="IPR013549">
    <property type="entry name" value="DUF1731"/>
</dbReference>
<protein>
    <submittedName>
        <fullName evidence="4">TIGR01777 family oxidoreductase</fullName>
    </submittedName>
</protein>
<dbReference type="SUPFAM" id="SSF51735">
    <property type="entry name" value="NAD(P)-binding Rossmann-fold domains"/>
    <property type="match status" value="1"/>
</dbReference>
<name>A0A9X3LGY1_9BACL</name>
<comment type="caution">
    <text evidence="4">The sequence shown here is derived from an EMBL/GenBank/DDBJ whole genome shotgun (WGS) entry which is preliminary data.</text>
</comment>
<gene>
    <name evidence="4" type="ORF">M9R32_11470</name>
</gene>
<evidence type="ECO:0000313" key="5">
    <source>
        <dbReference type="Proteomes" id="UP001152173"/>
    </source>
</evidence>
<feature type="domain" description="NAD-dependent epimerase/dehydratase" evidence="2">
    <location>
        <begin position="5"/>
        <end position="217"/>
    </location>
</feature>
<proteinExistence type="inferred from homology"/>
<evidence type="ECO:0000259" key="3">
    <source>
        <dbReference type="Pfam" id="PF08338"/>
    </source>
</evidence>
<dbReference type="AlphaFoldDB" id="A0A9X3LGY1"/>
<dbReference type="PANTHER" id="PTHR11092:SF0">
    <property type="entry name" value="EPIMERASE FAMILY PROTEIN SDR39U1"/>
    <property type="match status" value="1"/>
</dbReference>
<comment type="similarity">
    <text evidence="1">Belongs to the NAD(P)-dependent epimerase/dehydratase family. SDR39U1 subfamily.</text>
</comment>
<dbReference type="InterPro" id="IPR010099">
    <property type="entry name" value="SDR39U1"/>
</dbReference>
<feature type="domain" description="DUF1731" evidence="3">
    <location>
        <begin position="247"/>
        <end position="293"/>
    </location>
</feature>
<reference evidence="4" key="1">
    <citation type="submission" date="2022-05" db="EMBL/GenBank/DDBJ databases">
        <authorList>
            <person name="Colautti A."/>
            <person name="Iacumin L."/>
        </authorList>
    </citation>
    <scope>NUCLEOTIDE SEQUENCE</scope>
    <source>
        <strain evidence="4">SK 55</strain>
    </source>
</reference>
<evidence type="ECO:0000256" key="1">
    <source>
        <dbReference type="ARBA" id="ARBA00009353"/>
    </source>
</evidence>
<dbReference type="EMBL" id="JAMKBJ010000009">
    <property type="protein sequence ID" value="MCZ8537803.1"/>
    <property type="molecule type" value="Genomic_DNA"/>
</dbReference>
<dbReference type="InterPro" id="IPR001509">
    <property type="entry name" value="Epimerase_deHydtase"/>
</dbReference>
<evidence type="ECO:0000259" key="2">
    <source>
        <dbReference type="Pfam" id="PF01370"/>
    </source>
</evidence>
<dbReference type="InterPro" id="IPR036291">
    <property type="entry name" value="NAD(P)-bd_dom_sf"/>
</dbReference>
<dbReference type="Proteomes" id="UP001152173">
    <property type="component" value="Unassembled WGS sequence"/>
</dbReference>
<dbReference type="RefSeq" id="WP_269926872.1">
    <property type="nucleotide sequence ID" value="NZ_JAMKBJ010000009.1"/>
</dbReference>